<dbReference type="AlphaFoldDB" id="A3TW50"/>
<dbReference type="InterPro" id="IPR036691">
    <property type="entry name" value="Endo/exonu/phosph_ase_sf"/>
</dbReference>
<dbReference type="OrthoDB" id="4446218at2"/>
<evidence type="ECO:0000313" key="3">
    <source>
        <dbReference type="Proteomes" id="UP000004318"/>
    </source>
</evidence>
<reference evidence="2 3" key="1">
    <citation type="journal article" date="2010" name="J. Bacteriol.">
        <title>Genome sequences of Oceanicola granulosus HTCC2516(T) and Oceanicola batsensis HTCC2597(TDelta).</title>
        <authorList>
            <person name="Thrash J.C."/>
            <person name="Cho J.C."/>
            <person name="Vergin K.L."/>
            <person name="Giovannoni S.J."/>
        </authorList>
    </citation>
    <scope>NUCLEOTIDE SEQUENCE [LARGE SCALE GENOMIC DNA]</scope>
    <source>
        <strain evidence="3">ATCC BAA-863 / DSM 15984 / KCTC 12145 / HTCC2597</strain>
    </source>
</reference>
<name>A3TW50_PSEBH</name>
<organism evidence="2 3">
    <name type="scientific">Pseudooceanicola batsensis (strain ATCC BAA-863 / DSM 15984 / KCTC 12145 / HTCC2597)</name>
    <name type="common">Oceanicola batsensis</name>
    <dbReference type="NCBI Taxonomy" id="252305"/>
    <lineage>
        <taxon>Bacteria</taxon>
        <taxon>Pseudomonadati</taxon>
        <taxon>Pseudomonadota</taxon>
        <taxon>Alphaproteobacteria</taxon>
        <taxon>Rhodobacterales</taxon>
        <taxon>Paracoccaceae</taxon>
        <taxon>Pseudooceanicola</taxon>
    </lineage>
</organism>
<sequence>MRIVSLNAWGGRLFEEMVAWIAEVQPDILCLQETVFAPGSPSAWLDYRDGDTVLPQRADVLRDVSRALPDHGMSFCPAACGNLWLGNREVPSLWGLATFLHPDLMIVGQSQGFVHGAFSPDGFGDHPRSRTAHVVRVWHPDEGGITVGHMHGLRDPNGKMDTPVRGEQARKFATMVQSVLQPGDPVVACGDFNVLPGSETFRVMARVAPYNLVTQRGFDGTRTSHYEKPERWADYMLVNGPLKDAAFDVIRTPEISDHCPLVLDTV</sequence>
<dbReference type="eggNOG" id="COG3568">
    <property type="taxonomic scope" value="Bacteria"/>
</dbReference>
<dbReference type="Gene3D" id="3.60.10.10">
    <property type="entry name" value="Endonuclease/exonuclease/phosphatase"/>
    <property type="match status" value="1"/>
</dbReference>
<evidence type="ECO:0000259" key="1">
    <source>
        <dbReference type="Pfam" id="PF03372"/>
    </source>
</evidence>
<dbReference type="Pfam" id="PF03372">
    <property type="entry name" value="Exo_endo_phos"/>
    <property type="match status" value="1"/>
</dbReference>
<protein>
    <recommendedName>
        <fullName evidence="1">Endonuclease/exonuclease/phosphatase domain-containing protein</fullName>
    </recommendedName>
</protein>
<accession>A3TW50</accession>
<gene>
    <name evidence="2" type="ORF">OB2597_11401</name>
</gene>
<dbReference type="STRING" id="252305.OB2597_11401"/>
<keyword evidence="3" id="KW-1185">Reference proteome</keyword>
<dbReference type="SUPFAM" id="SSF56219">
    <property type="entry name" value="DNase I-like"/>
    <property type="match status" value="1"/>
</dbReference>
<proteinExistence type="predicted"/>
<dbReference type="HOGENOM" id="CLU_091007_0_0_5"/>
<dbReference type="Proteomes" id="UP000004318">
    <property type="component" value="Unassembled WGS sequence"/>
</dbReference>
<dbReference type="EMBL" id="AAMO01000003">
    <property type="protein sequence ID" value="EAQ03846.1"/>
    <property type="molecule type" value="Genomic_DNA"/>
</dbReference>
<comment type="caution">
    <text evidence="2">The sequence shown here is derived from an EMBL/GenBank/DDBJ whole genome shotgun (WGS) entry which is preliminary data.</text>
</comment>
<dbReference type="RefSeq" id="WP_009806499.1">
    <property type="nucleotide sequence ID" value="NZ_CH724131.1"/>
</dbReference>
<dbReference type="GO" id="GO:0003824">
    <property type="term" value="F:catalytic activity"/>
    <property type="evidence" value="ECO:0007669"/>
    <property type="project" value="InterPro"/>
</dbReference>
<dbReference type="InterPro" id="IPR005135">
    <property type="entry name" value="Endo/exonuclease/phosphatase"/>
</dbReference>
<evidence type="ECO:0000313" key="2">
    <source>
        <dbReference type="EMBL" id="EAQ03846.1"/>
    </source>
</evidence>
<feature type="domain" description="Endonuclease/exonuclease/phosphatase" evidence="1">
    <location>
        <begin position="5"/>
        <end position="258"/>
    </location>
</feature>